<dbReference type="InterPro" id="IPR045046">
    <property type="entry name" value="Vps9-like"/>
</dbReference>
<accession>F0WT76</accession>
<dbReference type="PANTHER" id="PTHR23101">
    <property type="entry name" value="RAB GDP/GTP EXCHANGE FACTOR"/>
    <property type="match status" value="1"/>
</dbReference>
<gene>
    <name evidence="3" type="primary">AlNc14C246G9561</name>
    <name evidence="3" type="ORF">ALNC14_107080</name>
</gene>
<dbReference type="AlphaFoldDB" id="F0WT76"/>
<reference evidence="3" key="1">
    <citation type="journal article" date="2011" name="PLoS Biol.">
        <title>Gene gain and loss during evolution of obligate parasitism in the white rust pathogen of Arabidopsis thaliana.</title>
        <authorList>
            <person name="Kemen E."/>
            <person name="Gardiner A."/>
            <person name="Schultz-Larsen T."/>
            <person name="Kemen A.C."/>
            <person name="Balmuth A.L."/>
            <person name="Robert-Seilaniantz A."/>
            <person name="Bailey K."/>
            <person name="Holub E."/>
            <person name="Studholme D.J."/>
            <person name="Maclean D."/>
            <person name="Jones J.D."/>
        </authorList>
    </citation>
    <scope>NUCLEOTIDE SEQUENCE</scope>
</reference>
<evidence type="ECO:0000259" key="1">
    <source>
        <dbReference type="PROSITE" id="PS50195"/>
    </source>
</evidence>
<dbReference type="EMBL" id="FR824291">
    <property type="protein sequence ID" value="CCA24564.1"/>
    <property type="molecule type" value="Genomic_DNA"/>
</dbReference>
<dbReference type="Pfam" id="PF00787">
    <property type="entry name" value="PX"/>
    <property type="match status" value="1"/>
</dbReference>
<dbReference type="GO" id="GO:0005829">
    <property type="term" value="C:cytosol"/>
    <property type="evidence" value="ECO:0007669"/>
    <property type="project" value="TreeGrafter"/>
</dbReference>
<proteinExistence type="predicted"/>
<feature type="domain" description="VPS9" evidence="2">
    <location>
        <begin position="367"/>
        <end position="505"/>
    </location>
</feature>
<dbReference type="InterPro" id="IPR003123">
    <property type="entry name" value="VPS9"/>
</dbReference>
<dbReference type="InterPro" id="IPR036871">
    <property type="entry name" value="PX_dom_sf"/>
</dbReference>
<dbReference type="InterPro" id="IPR037191">
    <property type="entry name" value="VPS9_dom_sf"/>
</dbReference>
<dbReference type="PROSITE" id="PS51205">
    <property type="entry name" value="VPS9"/>
    <property type="match status" value="1"/>
</dbReference>
<evidence type="ECO:0000259" key="2">
    <source>
        <dbReference type="PROSITE" id="PS51205"/>
    </source>
</evidence>
<dbReference type="Pfam" id="PF02204">
    <property type="entry name" value="VPS9"/>
    <property type="match status" value="1"/>
</dbReference>
<dbReference type="InterPro" id="IPR001683">
    <property type="entry name" value="PX_dom"/>
</dbReference>
<organism evidence="3">
    <name type="scientific">Albugo laibachii Nc14</name>
    <dbReference type="NCBI Taxonomy" id="890382"/>
    <lineage>
        <taxon>Eukaryota</taxon>
        <taxon>Sar</taxon>
        <taxon>Stramenopiles</taxon>
        <taxon>Oomycota</taxon>
        <taxon>Peronosporomycetes</taxon>
        <taxon>Albuginales</taxon>
        <taxon>Albuginaceae</taxon>
        <taxon>Albugo</taxon>
    </lineage>
</organism>
<protein>
    <submittedName>
        <fullName evidence="3">Uncharacterized protein AlNc14C246G9561</fullName>
    </submittedName>
</protein>
<sequence length="505" mass="57040">MFSSGPPSTTSTCSSSSSLSCTSSCSSQTSAGQLTFNLDSTSLSLRLGSKHAGTPKEILPQDITLEMYQKWPYKGLRPGISIRIIRAVVSTTSMANTTTEYTLHVTDPHTQVFWSVKKLYRDFAVMRQKMRALYRRAMGSSGQVDHVRALFDLPFPKRQFRFTTNVKLIEKKREDLDFFVRNVAALQPNCELHVAILQELQDLVCSKEFATSLENIDTSEEPVAPKWLSYNFFSKLNSYTRTEGQTCYKLVSSFRQRVNSSKAFLYQSAEDTSSSKTEAETMLRDLRNVLTTIESYIVDHMTPAERTVLADLESDREENVSRNATCGTLETNSTSKLENLVHIACEDTILIPLERQISALLDRTVDQEKELKVATNIARLREKTQQELGIPEHLRSEDGWGKSCHHLSMMDEQPLAAMKIQELLASALEVFRNCGGKCLEWGENSALTADDYLPIHIYVVVHCGLKQPWRLKEYLGAMIHPSKMLGETGYFLTMFEVALNYIANL</sequence>
<dbReference type="GO" id="GO:0035091">
    <property type="term" value="F:phosphatidylinositol binding"/>
    <property type="evidence" value="ECO:0007669"/>
    <property type="project" value="InterPro"/>
</dbReference>
<evidence type="ECO:0000313" key="3">
    <source>
        <dbReference type="EMBL" id="CCA24564.1"/>
    </source>
</evidence>
<name>F0WT76_9STRA</name>
<feature type="domain" description="PX" evidence="1">
    <location>
        <begin position="79"/>
        <end position="220"/>
    </location>
</feature>
<dbReference type="CDD" id="cd06093">
    <property type="entry name" value="PX_domain"/>
    <property type="match status" value="1"/>
</dbReference>
<dbReference type="PANTHER" id="PTHR23101:SF25">
    <property type="entry name" value="GTPASE-ACTIVATING PROTEIN AND VPS9 DOMAIN-CONTAINING PROTEIN 1"/>
    <property type="match status" value="1"/>
</dbReference>
<dbReference type="SUPFAM" id="SSF109993">
    <property type="entry name" value="VPS9 domain"/>
    <property type="match status" value="1"/>
</dbReference>
<dbReference type="GO" id="GO:0031267">
    <property type="term" value="F:small GTPase binding"/>
    <property type="evidence" value="ECO:0007669"/>
    <property type="project" value="TreeGrafter"/>
</dbReference>
<dbReference type="PROSITE" id="PS50195">
    <property type="entry name" value="PX"/>
    <property type="match status" value="1"/>
</dbReference>
<dbReference type="GO" id="GO:0016192">
    <property type="term" value="P:vesicle-mediated transport"/>
    <property type="evidence" value="ECO:0007669"/>
    <property type="project" value="InterPro"/>
</dbReference>
<dbReference type="SUPFAM" id="SSF64268">
    <property type="entry name" value="PX domain"/>
    <property type="match status" value="1"/>
</dbReference>
<dbReference type="Gene3D" id="3.30.1520.10">
    <property type="entry name" value="Phox-like domain"/>
    <property type="match status" value="1"/>
</dbReference>
<dbReference type="GO" id="GO:0005085">
    <property type="term" value="F:guanyl-nucleotide exchange factor activity"/>
    <property type="evidence" value="ECO:0007669"/>
    <property type="project" value="InterPro"/>
</dbReference>
<dbReference type="HOGENOM" id="CLU_496528_0_0_1"/>
<reference evidence="3" key="2">
    <citation type="submission" date="2011-02" db="EMBL/GenBank/DDBJ databases">
        <authorList>
            <person name="MacLean D."/>
        </authorList>
    </citation>
    <scope>NUCLEOTIDE SEQUENCE</scope>
</reference>
<dbReference type="GO" id="GO:0030139">
    <property type="term" value="C:endocytic vesicle"/>
    <property type="evidence" value="ECO:0007669"/>
    <property type="project" value="TreeGrafter"/>
</dbReference>
<dbReference type="Gene3D" id="1.20.1050.80">
    <property type="entry name" value="VPS9 domain"/>
    <property type="match status" value="1"/>
</dbReference>